<reference evidence="1" key="1">
    <citation type="journal article" date="2011" name="Plant Physiol.">
        <title>Comprehensive sequence analysis of 24,783 barley full-length cDNAs derived from 12 clone libraries.</title>
        <authorList>
            <person name="Matsumoto T."/>
            <person name="Tanaka T."/>
            <person name="Sakai H."/>
            <person name="Amano N."/>
            <person name="Kanamori H."/>
            <person name="Kurita K."/>
            <person name="Kikuta A."/>
            <person name="Kamiya K."/>
            <person name="Yamamoto M."/>
            <person name="Ikawa H."/>
            <person name="Fujii N."/>
            <person name="Hori K."/>
            <person name="Itoh T."/>
            <person name="Sato K."/>
        </authorList>
    </citation>
    <scope>NUCLEOTIDE SEQUENCE</scope>
</reference>
<protein>
    <submittedName>
        <fullName evidence="1">Predicted protein</fullName>
    </submittedName>
</protein>
<evidence type="ECO:0000313" key="1">
    <source>
        <dbReference type="EMBL" id="BAJ89661.1"/>
    </source>
</evidence>
<organism evidence="1">
    <name type="scientific">Hordeum vulgare subsp. vulgare</name>
    <name type="common">Domesticated barley</name>
    <dbReference type="NCBI Taxonomy" id="112509"/>
    <lineage>
        <taxon>Eukaryota</taxon>
        <taxon>Viridiplantae</taxon>
        <taxon>Streptophyta</taxon>
        <taxon>Embryophyta</taxon>
        <taxon>Tracheophyta</taxon>
        <taxon>Spermatophyta</taxon>
        <taxon>Magnoliopsida</taxon>
        <taxon>Liliopsida</taxon>
        <taxon>Poales</taxon>
        <taxon>Poaceae</taxon>
        <taxon>BOP clade</taxon>
        <taxon>Pooideae</taxon>
        <taxon>Triticodae</taxon>
        <taxon>Triticeae</taxon>
        <taxon>Hordeinae</taxon>
        <taxon>Hordeum</taxon>
    </lineage>
</organism>
<accession>F2D3J0</accession>
<dbReference type="EMBL" id="AK358448">
    <property type="protein sequence ID" value="BAJ89661.1"/>
    <property type="molecule type" value="mRNA"/>
</dbReference>
<dbReference type="AlphaFoldDB" id="F2D3J0"/>
<sequence length="38" mass="4024">MAGPAMAEGGAVLEGFSPSCDRWRRHAGYRLFADATAP</sequence>
<name>F2D3J0_HORVV</name>
<proteinExistence type="evidence at transcript level"/>